<dbReference type="GO" id="GO:0004674">
    <property type="term" value="F:protein serine/threonine kinase activity"/>
    <property type="evidence" value="ECO:0007669"/>
    <property type="project" value="UniProtKB-KW"/>
</dbReference>
<evidence type="ECO:0000313" key="13">
    <source>
        <dbReference type="Proteomes" id="UP000789595"/>
    </source>
</evidence>
<keyword evidence="6" id="KW-0106">Calcium</keyword>
<dbReference type="PROSITE" id="PS00018">
    <property type="entry name" value="EF_HAND_1"/>
    <property type="match status" value="1"/>
</dbReference>
<evidence type="ECO:0000256" key="1">
    <source>
        <dbReference type="ARBA" id="ARBA00001946"/>
    </source>
</evidence>
<evidence type="ECO:0000259" key="11">
    <source>
        <dbReference type="PROSITE" id="PS50222"/>
    </source>
</evidence>
<evidence type="ECO:0000256" key="4">
    <source>
        <dbReference type="ARBA" id="ARBA00022741"/>
    </source>
</evidence>
<evidence type="ECO:0000256" key="2">
    <source>
        <dbReference type="ARBA" id="ARBA00022527"/>
    </source>
</evidence>
<dbReference type="Gene3D" id="1.10.510.10">
    <property type="entry name" value="Transferase(Phosphotransferase) domain 1"/>
    <property type="match status" value="1"/>
</dbReference>
<dbReference type="PROSITE" id="PS00108">
    <property type="entry name" value="PROTEIN_KINASE_ST"/>
    <property type="match status" value="1"/>
</dbReference>
<name>A0A8J2T015_9STRA</name>
<evidence type="ECO:0000313" key="12">
    <source>
        <dbReference type="EMBL" id="CAH0379433.1"/>
    </source>
</evidence>
<evidence type="ECO:0000256" key="9">
    <source>
        <dbReference type="SAM" id="MobiDB-lite"/>
    </source>
</evidence>
<dbReference type="PROSITE" id="PS50011">
    <property type="entry name" value="PROTEIN_KINASE_DOM"/>
    <property type="match status" value="1"/>
</dbReference>
<comment type="cofactor">
    <cofactor evidence="1">
        <name>Mg(2+)</name>
        <dbReference type="ChEBI" id="CHEBI:18420"/>
    </cofactor>
</comment>
<feature type="compositionally biased region" description="Low complexity" evidence="9">
    <location>
        <begin position="1"/>
        <end position="11"/>
    </location>
</feature>
<evidence type="ECO:0000256" key="6">
    <source>
        <dbReference type="ARBA" id="ARBA00022837"/>
    </source>
</evidence>
<keyword evidence="5" id="KW-0418">Kinase</keyword>
<evidence type="ECO:0000259" key="10">
    <source>
        <dbReference type="PROSITE" id="PS50011"/>
    </source>
</evidence>
<dbReference type="GO" id="GO:0005524">
    <property type="term" value="F:ATP binding"/>
    <property type="evidence" value="ECO:0007669"/>
    <property type="project" value="UniProtKB-KW"/>
</dbReference>
<evidence type="ECO:0000256" key="7">
    <source>
        <dbReference type="ARBA" id="ARBA00022840"/>
    </source>
</evidence>
<evidence type="ECO:0000256" key="5">
    <source>
        <dbReference type="ARBA" id="ARBA00022777"/>
    </source>
</evidence>
<proteinExistence type="inferred from homology"/>
<dbReference type="SUPFAM" id="SSF47473">
    <property type="entry name" value="EF-hand"/>
    <property type="match status" value="1"/>
</dbReference>
<feature type="domain" description="Protein kinase" evidence="10">
    <location>
        <begin position="37"/>
        <end position="323"/>
    </location>
</feature>
<keyword evidence="3" id="KW-0808">Transferase</keyword>
<feature type="region of interest" description="Disordered" evidence="9">
    <location>
        <begin position="1"/>
        <end position="20"/>
    </location>
</feature>
<comment type="similarity">
    <text evidence="8">Belongs to the protein kinase superfamily. Ser/Thr protein kinase family. CDPK subfamily.</text>
</comment>
<dbReference type="PROSITE" id="PS50222">
    <property type="entry name" value="EF_HAND_2"/>
    <property type="match status" value="2"/>
</dbReference>
<dbReference type="InterPro" id="IPR002048">
    <property type="entry name" value="EF_hand_dom"/>
</dbReference>
<dbReference type="InterPro" id="IPR000719">
    <property type="entry name" value="Prot_kinase_dom"/>
</dbReference>
<dbReference type="InterPro" id="IPR008271">
    <property type="entry name" value="Ser/Thr_kinase_AS"/>
</dbReference>
<keyword evidence="2" id="KW-0723">Serine/threonine-protein kinase</keyword>
<dbReference type="GO" id="GO:0005509">
    <property type="term" value="F:calcium ion binding"/>
    <property type="evidence" value="ECO:0007669"/>
    <property type="project" value="InterPro"/>
</dbReference>
<feature type="domain" description="EF-hand" evidence="11">
    <location>
        <begin position="381"/>
        <end position="416"/>
    </location>
</feature>
<dbReference type="EMBL" id="CAKKNE010000006">
    <property type="protein sequence ID" value="CAH0379433.1"/>
    <property type="molecule type" value="Genomic_DNA"/>
</dbReference>
<evidence type="ECO:0000256" key="3">
    <source>
        <dbReference type="ARBA" id="ARBA00022679"/>
    </source>
</evidence>
<keyword evidence="13" id="KW-1185">Reference proteome</keyword>
<keyword evidence="7" id="KW-0067">ATP-binding</keyword>
<keyword evidence="4" id="KW-0547">Nucleotide-binding</keyword>
<dbReference type="Proteomes" id="UP000789595">
    <property type="component" value="Unassembled WGS sequence"/>
</dbReference>
<dbReference type="OrthoDB" id="189272at2759"/>
<evidence type="ECO:0000256" key="8">
    <source>
        <dbReference type="ARBA" id="ARBA00024334"/>
    </source>
</evidence>
<gene>
    <name evidence="12" type="ORF">PECAL_6P10570</name>
</gene>
<dbReference type="InterPro" id="IPR011992">
    <property type="entry name" value="EF-hand-dom_pair"/>
</dbReference>
<dbReference type="SUPFAM" id="SSF56112">
    <property type="entry name" value="Protein kinase-like (PK-like)"/>
    <property type="match status" value="1"/>
</dbReference>
<dbReference type="Gene3D" id="3.30.200.20">
    <property type="entry name" value="Phosphorylase Kinase, domain 1"/>
    <property type="match status" value="1"/>
</dbReference>
<dbReference type="Gene3D" id="1.10.238.10">
    <property type="entry name" value="EF-hand"/>
    <property type="match status" value="2"/>
</dbReference>
<dbReference type="AlphaFoldDB" id="A0A8J2T015"/>
<dbReference type="Pfam" id="PF00069">
    <property type="entry name" value="Pkinase"/>
    <property type="match status" value="1"/>
</dbReference>
<feature type="domain" description="EF-hand" evidence="11">
    <location>
        <begin position="450"/>
        <end position="485"/>
    </location>
</feature>
<dbReference type="SMART" id="SM00054">
    <property type="entry name" value="EFh"/>
    <property type="match status" value="4"/>
</dbReference>
<dbReference type="InterPro" id="IPR050205">
    <property type="entry name" value="CDPK_Ser/Thr_kinases"/>
</dbReference>
<dbReference type="FunFam" id="1.10.238.10:FF:000001">
    <property type="entry name" value="Calmodulin 1"/>
    <property type="match status" value="1"/>
</dbReference>
<accession>A0A8J2T015</accession>
<organism evidence="12 13">
    <name type="scientific">Pelagomonas calceolata</name>
    <dbReference type="NCBI Taxonomy" id="35677"/>
    <lineage>
        <taxon>Eukaryota</taxon>
        <taxon>Sar</taxon>
        <taxon>Stramenopiles</taxon>
        <taxon>Ochrophyta</taxon>
        <taxon>Pelagophyceae</taxon>
        <taxon>Pelagomonadales</taxon>
        <taxon>Pelagomonadaceae</taxon>
        <taxon>Pelagomonas</taxon>
    </lineage>
</organism>
<reference evidence="12" key="1">
    <citation type="submission" date="2021-11" db="EMBL/GenBank/DDBJ databases">
        <authorList>
            <consortium name="Genoscope - CEA"/>
            <person name="William W."/>
        </authorList>
    </citation>
    <scope>NUCLEOTIDE SEQUENCE</scope>
</reference>
<dbReference type="InterPro" id="IPR018247">
    <property type="entry name" value="EF_Hand_1_Ca_BS"/>
</dbReference>
<sequence length="530" mass="60251">MGCAPSKQQQKPPSPQKRDFREQLVWERSGRKFCEVYELLKDLNSGSFGTVALCRRKADGNRSIERTPSRNNLQRVKSESVFAMKALDYMRHNGRLRLDEATRNELRHEIDVLRKVDHPSIVHLREAFWEPTRLVLVMEYCEGRELAEFCGQLTESKVYKATEQILRAVSYLHARRVLHRDLKLENVMVTDQQDWHVTIVDFGLSRVFPQSLDGSRTGIKAAGTTSTAAPEVIRGEEYLMVSDVWSIGAMVYRLVGDRDPFLRDDRRDDPKALRRLEAGDCDWGRIATMSRPGRAFVFKCLRPHPGLRWAADAALKYCLADWRPEALRPVNIDTNVPATTEKRDKSPRLAPELESSLKRYGSYTELKRAALIIAAAQTDKRSVKKLREEFLKIDTDASGTINEKELCAALGVAELDTPTKDVFAKLDHDSSGEVHYHEFLAATLEAHELLNEEVLQDTFDRMDHDDSGVISRENLRSLLGSRASDELVETLMQDGDLKRNGHVDYEEFSRVMRSGASGSVDSLEDVAPMF</sequence>
<evidence type="ECO:0008006" key="14">
    <source>
        <dbReference type="Google" id="ProtNLM"/>
    </source>
</evidence>
<dbReference type="SMART" id="SM00220">
    <property type="entry name" value="S_TKc"/>
    <property type="match status" value="1"/>
</dbReference>
<comment type="caution">
    <text evidence="12">The sequence shown here is derived from an EMBL/GenBank/DDBJ whole genome shotgun (WGS) entry which is preliminary data.</text>
</comment>
<dbReference type="PANTHER" id="PTHR24349">
    <property type="entry name" value="SERINE/THREONINE-PROTEIN KINASE"/>
    <property type="match status" value="1"/>
</dbReference>
<protein>
    <recommendedName>
        <fullName evidence="14">Calmodulin</fullName>
    </recommendedName>
</protein>
<dbReference type="InterPro" id="IPR011009">
    <property type="entry name" value="Kinase-like_dom_sf"/>
</dbReference>
<dbReference type="Pfam" id="PF13499">
    <property type="entry name" value="EF-hand_7"/>
    <property type="match status" value="2"/>
</dbReference>